<dbReference type="GeneID" id="93338925"/>
<name>A0A1T4XXZ2_9FIRM</name>
<feature type="compositionally biased region" description="Basic and acidic residues" evidence="1">
    <location>
        <begin position="183"/>
        <end position="194"/>
    </location>
</feature>
<dbReference type="OrthoDB" id="2065905at2"/>
<dbReference type="Proteomes" id="UP000190286">
    <property type="component" value="Unassembled WGS sequence"/>
</dbReference>
<dbReference type="SUPFAM" id="SSF51161">
    <property type="entry name" value="Trimeric LpxA-like enzymes"/>
    <property type="match status" value="1"/>
</dbReference>
<dbReference type="STRING" id="745368.SAMN02745178_02489"/>
<dbReference type="RefSeq" id="WP_078785320.1">
    <property type="nucleotide sequence ID" value="NZ_FUYF01000021.1"/>
</dbReference>
<dbReference type="InterPro" id="IPR011004">
    <property type="entry name" value="Trimer_LpxA-like_sf"/>
</dbReference>
<organism evidence="2 3">
    <name type="scientific">Gemmiger formicilis</name>
    <dbReference type="NCBI Taxonomy" id="745368"/>
    <lineage>
        <taxon>Bacteria</taxon>
        <taxon>Bacillati</taxon>
        <taxon>Bacillota</taxon>
        <taxon>Clostridia</taxon>
        <taxon>Eubacteriales</taxon>
        <taxon>Gemmiger</taxon>
    </lineage>
</organism>
<feature type="region of interest" description="Disordered" evidence="1">
    <location>
        <begin position="175"/>
        <end position="194"/>
    </location>
</feature>
<evidence type="ECO:0000313" key="2">
    <source>
        <dbReference type="EMBL" id="SKA94263.1"/>
    </source>
</evidence>
<evidence type="ECO:0000256" key="1">
    <source>
        <dbReference type="SAM" id="MobiDB-lite"/>
    </source>
</evidence>
<gene>
    <name evidence="2" type="ORF">SAMN02745178_02489</name>
</gene>
<proteinExistence type="predicted"/>
<dbReference type="AlphaFoldDB" id="A0A1T4XXZ2"/>
<keyword evidence="3" id="KW-1185">Reference proteome</keyword>
<protein>
    <submittedName>
        <fullName evidence="2">Uncharacterized protein</fullName>
    </submittedName>
</protein>
<evidence type="ECO:0000313" key="3">
    <source>
        <dbReference type="Proteomes" id="UP000190286"/>
    </source>
</evidence>
<sequence>MKKYEITDIAHPDNPNLHRIRAVTDLTEDVLAGMLGGYVESRDNLDQAGRAWISADAIACENAVVCGDALLTDHAVAKGCAYVGKNATVMGDATVQDDAIVCGGLLTGKSCVCGYAVIRQDEQTLCAPIIDGSARVYGEISGNVVCRGNAVVLPGTKLDNRTQDCFVLEDDRVSVQTASRTPPPKEPRTHDFER</sequence>
<dbReference type="EMBL" id="FUYF01000021">
    <property type="protein sequence ID" value="SKA94263.1"/>
    <property type="molecule type" value="Genomic_DNA"/>
</dbReference>
<reference evidence="2 3" key="1">
    <citation type="submission" date="2017-02" db="EMBL/GenBank/DDBJ databases">
        <authorList>
            <person name="Peterson S.W."/>
        </authorList>
    </citation>
    <scope>NUCLEOTIDE SEQUENCE [LARGE SCALE GENOMIC DNA]</scope>
    <source>
        <strain evidence="2 3">ATCC 27749</strain>
    </source>
</reference>
<accession>A0A1T4XXZ2</accession>